<evidence type="ECO:0000313" key="1">
    <source>
        <dbReference type="EMBL" id="MQY25075.1"/>
    </source>
</evidence>
<keyword evidence="2" id="KW-1185">Reference proteome</keyword>
<dbReference type="Proteomes" id="UP000431401">
    <property type="component" value="Unassembled WGS sequence"/>
</dbReference>
<gene>
    <name evidence="1" type="ORF">NRB56_06290</name>
</gene>
<comment type="caution">
    <text evidence="1">The sequence shown here is derived from an EMBL/GenBank/DDBJ whole genome shotgun (WGS) entry which is preliminary data.</text>
</comment>
<organism evidence="1 2">
    <name type="scientific">Nocardia aurantia</name>
    <dbReference type="NCBI Taxonomy" id="2585199"/>
    <lineage>
        <taxon>Bacteria</taxon>
        <taxon>Bacillati</taxon>
        <taxon>Actinomycetota</taxon>
        <taxon>Actinomycetes</taxon>
        <taxon>Mycobacteriales</taxon>
        <taxon>Nocardiaceae</taxon>
        <taxon>Nocardia</taxon>
    </lineage>
</organism>
<accession>A0A7K0DGZ6</accession>
<protein>
    <recommendedName>
        <fullName evidence="3">ESX-1 secretion-associated protein</fullName>
    </recommendedName>
</protein>
<dbReference type="EMBL" id="WEGI01000001">
    <property type="protein sequence ID" value="MQY25075.1"/>
    <property type="molecule type" value="Genomic_DNA"/>
</dbReference>
<evidence type="ECO:0000313" key="2">
    <source>
        <dbReference type="Proteomes" id="UP000431401"/>
    </source>
</evidence>
<dbReference type="AlphaFoldDB" id="A0A7K0DGZ6"/>
<sequence length="119" mass="12263">MAVELHRTETEVAMNGGDELRVDPTGLRQMADRVRLSGEALGRCADPLGDSGFGTGVAAGRDYAEQGVALHAGVERVAERLRQWGAASVAMATAMHDAAVAYAATEQSNAQGVAGAGDH</sequence>
<proteinExistence type="predicted"/>
<evidence type="ECO:0008006" key="3">
    <source>
        <dbReference type="Google" id="ProtNLM"/>
    </source>
</evidence>
<reference evidence="1 2" key="1">
    <citation type="submission" date="2019-10" db="EMBL/GenBank/DDBJ databases">
        <title>Nocardia macrotermitis sp. nov. and Nocardia aurantia sp. nov., isolated from the gut of fungus growing-termite Macrotermes natalensis.</title>
        <authorList>
            <person name="Benndorf R."/>
            <person name="Schwitalla J."/>
            <person name="Martin K."/>
            <person name="De Beer W."/>
            <person name="Kaster A.-K."/>
            <person name="Vollmers J."/>
            <person name="Poulsen M."/>
            <person name="Beemelmanns C."/>
        </authorList>
    </citation>
    <scope>NUCLEOTIDE SEQUENCE [LARGE SCALE GENOMIC DNA]</scope>
    <source>
        <strain evidence="1 2">RB56</strain>
    </source>
</reference>
<name>A0A7K0DGZ6_9NOCA</name>